<gene>
    <name evidence="5" type="ORF">TSPGSL018_18459</name>
</gene>
<dbReference type="PANTHER" id="PTHR31906">
    <property type="entry name" value="PLASTID-LIPID-ASSOCIATED PROTEIN 4, CHLOROPLASTIC-RELATED"/>
    <property type="match status" value="1"/>
</dbReference>
<organism evidence="5">
    <name type="scientific">Tetraselmis sp. GSL018</name>
    <dbReference type="NCBI Taxonomy" id="582737"/>
    <lineage>
        <taxon>Eukaryota</taxon>
        <taxon>Viridiplantae</taxon>
        <taxon>Chlorophyta</taxon>
        <taxon>core chlorophytes</taxon>
        <taxon>Chlorodendrophyceae</taxon>
        <taxon>Chlorodendrales</taxon>
        <taxon>Chlorodendraceae</taxon>
        <taxon>Tetraselmis</taxon>
    </lineage>
</organism>
<name>A0A061R1E1_9CHLO</name>
<accession>A0A061R1E1</accession>
<dbReference type="Pfam" id="PF04755">
    <property type="entry name" value="PAP_fibrillin"/>
    <property type="match status" value="1"/>
</dbReference>
<evidence type="ECO:0000313" key="5">
    <source>
        <dbReference type="EMBL" id="JAC64361.1"/>
    </source>
</evidence>
<dbReference type="AlphaFoldDB" id="A0A061R1E1"/>
<protein>
    <submittedName>
        <fullName evidence="5">Plastid-lipid-associated chloroplastic-like</fullName>
    </submittedName>
</protein>
<dbReference type="InterPro" id="IPR006843">
    <property type="entry name" value="PAP/fibrillin_dom"/>
</dbReference>
<comment type="subcellular location">
    <subcellularLocation>
        <location evidence="1">Plastid</location>
    </subcellularLocation>
</comment>
<feature type="compositionally biased region" description="Basic and acidic residues" evidence="3">
    <location>
        <begin position="63"/>
        <end position="81"/>
    </location>
</feature>
<evidence type="ECO:0000256" key="3">
    <source>
        <dbReference type="SAM" id="MobiDB-lite"/>
    </source>
</evidence>
<feature type="non-terminal residue" evidence="5">
    <location>
        <position position="315"/>
    </location>
</feature>
<proteinExistence type="predicted"/>
<keyword evidence="2" id="KW-0934">Plastid</keyword>
<evidence type="ECO:0000256" key="2">
    <source>
        <dbReference type="ARBA" id="ARBA00022640"/>
    </source>
</evidence>
<dbReference type="InterPro" id="IPR039633">
    <property type="entry name" value="PAP"/>
</dbReference>
<reference evidence="5" key="1">
    <citation type="submission" date="2014-05" db="EMBL/GenBank/DDBJ databases">
        <title>The transcriptome of the halophilic microalga Tetraselmis sp. GSL018 isolated from the Great Salt Lake, Utah.</title>
        <authorList>
            <person name="Jinkerson R.E."/>
            <person name="D'Adamo S."/>
            <person name="Posewitz M.C."/>
        </authorList>
    </citation>
    <scope>NUCLEOTIDE SEQUENCE</scope>
    <source>
        <strain evidence="5">GSL018</strain>
    </source>
</reference>
<feature type="compositionally biased region" description="Low complexity" evidence="3">
    <location>
        <begin position="1"/>
        <end position="13"/>
    </location>
</feature>
<dbReference type="EMBL" id="GBEZ01022480">
    <property type="protein sequence ID" value="JAC64361.1"/>
    <property type="molecule type" value="Transcribed_RNA"/>
</dbReference>
<sequence length="315" mass="33760">MTFASATAARQAAPSKPSPVSRLHLRASRAASWRRLPMQGLAGSRSVARKASAGEPPSGEPEEAPKPKRPNEPEEPAEKAEIVSTPEIDTTMSVEDIKAALLDSMFGTERGLKASGEARAEINELLSQLEARNPTPSPNEAMDMLDGEWKLVYTSNSELMALLATNNLPLVTVGDITQSIDGATKTVVNKVQVTVPFSTTTVSTQAAIEVRSPKRLQVKFNQGTISTPTITDSLEIPSSVNFLGQTLDLKQLQDAVKPLEQNLAGVTGQLQNLLDQTPGITFPIQGEQAQTWLITTYLDADTRVSRGDGGSVFVL</sequence>
<evidence type="ECO:0000259" key="4">
    <source>
        <dbReference type="Pfam" id="PF04755"/>
    </source>
</evidence>
<dbReference type="GO" id="GO:0009536">
    <property type="term" value="C:plastid"/>
    <property type="evidence" value="ECO:0007669"/>
    <property type="project" value="UniProtKB-SubCell"/>
</dbReference>
<feature type="domain" description="Plastid lipid-associated protein/fibrillin conserved" evidence="4">
    <location>
        <begin position="96"/>
        <end position="315"/>
    </location>
</feature>
<evidence type="ECO:0000256" key="1">
    <source>
        <dbReference type="ARBA" id="ARBA00004474"/>
    </source>
</evidence>
<feature type="region of interest" description="Disordered" evidence="3">
    <location>
        <begin position="1"/>
        <end position="90"/>
    </location>
</feature>